<evidence type="ECO:0000259" key="2">
    <source>
        <dbReference type="Pfam" id="PF00144"/>
    </source>
</evidence>
<proteinExistence type="predicted"/>
<dbReference type="InterPro" id="IPR050491">
    <property type="entry name" value="AmpC-like"/>
</dbReference>
<dbReference type="InterPro" id="IPR012338">
    <property type="entry name" value="Beta-lactam/transpept-like"/>
</dbReference>
<dbReference type="Pfam" id="PF00144">
    <property type="entry name" value="Beta-lactamase"/>
    <property type="match status" value="1"/>
</dbReference>
<evidence type="ECO:0000256" key="1">
    <source>
        <dbReference type="SAM" id="MobiDB-lite"/>
    </source>
</evidence>
<reference evidence="3" key="1">
    <citation type="submission" date="2024-07" db="EMBL/GenBank/DDBJ databases">
        <authorList>
            <person name="Yu S.T."/>
        </authorList>
    </citation>
    <scope>NUCLEOTIDE SEQUENCE</scope>
    <source>
        <strain evidence="3">R39</strain>
    </source>
</reference>
<dbReference type="RefSeq" id="WP_369227663.1">
    <property type="nucleotide sequence ID" value="NZ_CP163441.1"/>
</dbReference>
<dbReference type="SUPFAM" id="SSF56601">
    <property type="entry name" value="beta-lactamase/transpeptidase-like"/>
    <property type="match status" value="1"/>
</dbReference>
<organism evidence="3">
    <name type="scientific">Streptomyces sp. R39</name>
    <dbReference type="NCBI Taxonomy" id="3238631"/>
    <lineage>
        <taxon>Bacteria</taxon>
        <taxon>Bacillati</taxon>
        <taxon>Actinomycetota</taxon>
        <taxon>Actinomycetes</taxon>
        <taxon>Kitasatosporales</taxon>
        <taxon>Streptomycetaceae</taxon>
        <taxon>Streptomyces</taxon>
    </lineage>
</organism>
<dbReference type="PANTHER" id="PTHR46825">
    <property type="entry name" value="D-ALANYL-D-ALANINE-CARBOXYPEPTIDASE/ENDOPEPTIDASE AMPH"/>
    <property type="match status" value="1"/>
</dbReference>
<gene>
    <name evidence="3" type="ORF">AB5J52_45725</name>
</gene>
<dbReference type="AlphaFoldDB" id="A0AB39QZL4"/>
<dbReference type="PANTHER" id="PTHR46825:SF7">
    <property type="entry name" value="D-ALANYL-D-ALANINE CARBOXYPEPTIDASE"/>
    <property type="match status" value="1"/>
</dbReference>
<feature type="region of interest" description="Disordered" evidence="1">
    <location>
        <begin position="106"/>
        <end position="146"/>
    </location>
</feature>
<dbReference type="InterPro" id="IPR001466">
    <property type="entry name" value="Beta-lactam-related"/>
</dbReference>
<dbReference type="EMBL" id="CP163441">
    <property type="protein sequence ID" value="XDQ48988.1"/>
    <property type="molecule type" value="Genomic_DNA"/>
</dbReference>
<dbReference type="GO" id="GO:0016787">
    <property type="term" value="F:hydrolase activity"/>
    <property type="evidence" value="ECO:0007669"/>
    <property type="project" value="UniProtKB-KW"/>
</dbReference>
<sequence length="146" mass="15707">MTPASARRLDAVVRHVMREADVPGVKRRSVGAGRSDRVRSFGVANKATGRQMSPGLYPRIGSETKAFTMTAVPQLAGQDTVGLVDPVGRHLDGVPDGDRITVRDLTGMRSGRSTTPRDDGFFEAPTSDPQRAFSPAAVDRPLHRQA</sequence>
<evidence type="ECO:0000313" key="3">
    <source>
        <dbReference type="EMBL" id="XDQ48988.1"/>
    </source>
</evidence>
<dbReference type="Gene3D" id="3.40.710.10">
    <property type="entry name" value="DD-peptidase/beta-lactamase superfamily"/>
    <property type="match status" value="1"/>
</dbReference>
<protein>
    <submittedName>
        <fullName evidence="3">Serine hydrolase</fullName>
    </submittedName>
</protein>
<keyword evidence="3" id="KW-0378">Hydrolase</keyword>
<accession>A0AB39QZL4</accession>
<name>A0AB39QZL4_9ACTN</name>
<feature type="domain" description="Beta-lactamase-related" evidence="2">
    <location>
        <begin position="9"/>
        <end position="125"/>
    </location>
</feature>